<feature type="transmembrane region" description="Helical" evidence="6">
    <location>
        <begin position="403"/>
        <end position="430"/>
    </location>
</feature>
<feature type="transmembrane region" description="Helical" evidence="6">
    <location>
        <begin position="87"/>
        <end position="106"/>
    </location>
</feature>
<dbReference type="GO" id="GO:0005313">
    <property type="term" value="F:L-glutamate transmembrane transporter activity"/>
    <property type="evidence" value="ECO:0007669"/>
    <property type="project" value="TreeGrafter"/>
</dbReference>
<dbReference type="PANTHER" id="PTHR11958:SF63">
    <property type="entry name" value="AMINO ACID TRANSPORTER"/>
    <property type="match status" value="1"/>
</dbReference>
<keyword evidence="2 6" id="KW-0813">Transport</keyword>
<protein>
    <recommendedName>
        <fullName evidence="6">Amino acid transporter</fullName>
    </recommendedName>
</protein>
<feature type="transmembrane region" description="Helical" evidence="6">
    <location>
        <begin position="269"/>
        <end position="295"/>
    </location>
</feature>
<evidence type="ECO:0000313" key="8">
    <source>
        <dbReference type="Proteomes" id="UP000799441"/>
    </source>
</evidence>
<dbReference type="Proteomes" id="UP000799441">
    <property type="component" value="Unassembled WGS sequence"/>
</dbReference>
<name>A0A9P4Q917_9PEZI</name>
<feature type="transmembrane region" description="Helical" evidence="6">
    <location>
        <begin position="48"/>
        <end position="67"/>
    </location>
</feature>
<accession>A0A9P4Q917</accession>
<dbReference type="InterPro" id="IPR036458">
    <property type="entry name" value="Na:dicarbo_symporter_sf"/>
</dbReference>
<dbReference type="InterPro" id="IPR001991">
    <property type="entry name" value="Na-dicarboxylate_symporter"/>
</dbReference>
<dbReference type="GO" id="GO:0015501">
    <property type="term" value="F:glutamate:sodium symporter activity"/>
    <property type="evidence" value="ECO:0007669"/>
    <property type="project" value="TreeGrafter"/>
</dbReference>
<dbReference type="PRINTS" id="PR00173">
    <property type="entry name" value="EDTRNSPORT"/>
</dbReference>
<proteinExistence type="inferred from homology"/>
<dbReference type="GO" id="GO:0005886">
    <property type="term" value="C:plasma membrane"/>
    <property type="evidence" value="ECO:0007669"/>
    <property type="project" value="TreeGrafter"/>
</dbReference>
<comment type="subcellular location">
    <subcellularLocation>
        <location evidence="1 6">Membrane</location>
        <topology evidence="1 6">Multi-pass membrane protein</topology>
    </subcellularLocation>
</comment>
<evidence type="ECO:0000256" key="3">
    <source>
        <dbReference type="ARBA" id="ARBA00022692"/>
    </source>
</evidence>
<sequence length="485" mass="52117">MAKPQDGETYQQQVSLEPVQSPIIGDSEPPKRRWYQSLCSELKTPGSALQILIAAAIAIAIGVSASATVDEIPEAAPALLQIPGDLWLRGLRATVLPLIVCAMILAVQNLKAMAKDGAKLARWTIFYYLATTCLAVVHSMVLVDLVWRRLMVEVSEDALQVAEADQETVDERAGNAPHDIVVNVAYSFIPANVVAALADDSLLAVLVTAVIVGCLIQGPDSSLLRAIREIEKIVMTIITFLIKLAPIGVFFLILGNLMTLDIADIGLNLGILIGGSITGMFIHLFLVLPLLFFIFTRSNPYAYWLKCSPAWITAWGTASSAGTMPITLRCCRARGISETVLNFTIPLGTLVNMDGTAIYFPMVVVFLAATQGRSLNAGDYTIIVLLSTLSSIATTPIPSSSLVLTVMIANSVGIPITGMYAVVVAIDWFIDRFRTATNVSGDLYAAKILQQVTKIVDKDAADVTPGLDVSQEDRLARDKAADDNV</sequence>
<comment type="similarity">
    <text evidence="6">Belongs to the dicarboxylate/amino acid:cation symporter (DAACS) (TC 2.A.23) family.</text>
</comment>
<evidence type="ECO:0000256" key="1">
    <source>
        <dbReference type="ARBA" id="ARBA00004141"/>
    </source>
</evidence>
<reference evidence="7" key="1">
    <citation type="journal article" date="2020" name="Stud. Mycol.">
        <title>101 Dothideomycetes genomes: a test case for predicting lifestyles and emergence of pathogens.</title>
        <authorList>
            <person name="Haridas S."/>
            <person name="Albert R."/>
            <person name="Binder M."/>
            <person name="Bloem J."/>
            <person name="Labutti K."/>
            <person name="Salamov A."/>
            <person name="Andreopoulos B."/>
            <person name="Baker S."/>
            <person name="Barry K."/>
            <person name="Bills G."/>
            <person name="Bluhm B."/>
            <person name="Cannon C."/>
            <person name="Castanera R."/>
            <person name="Culley D."/>
            <person name="Daum C."/>
            <person name="Ezra D."/>
            <person name="Gonzalez J."/>
            <person name="Henrissat B."/>
            <person name="Kuo A."/>
            <person name="Liang C."/>
            <person name="Lipzen A."/>
            <person name="Lutzoni F."/>
            <person name="Magnuson J."/>
            <person name="Mondo S."/>
            <person name="Nolan M."/>
            <person name="Ohm R."/>
            <person name="Pangilinan J."/>
            <person name="Park H.-J."/>
            <person name="Ramirez L."/>
            <person name="Alfaro M."/>
            <person name="Sun H."/>
            <person name="Tritt A."/>
            <person name="Yoshinaga Y."/>
            <person name="Zwiers L.-H."/>
            <person name="Turgeon B."/>
            <person name="Goodwin S."/>
            <person name="Spatafora J."/>
            <person name="Crous P."/>
            <person name="Grigoriev I."/>
        </authorList>
    </citation>
    <scope>NUCLEOTIDE SEQUENCE</scope>
    <source>
        <strain evidence="7">CBS 116435</strain>
    </source>
</reference>
<keyword evidence="3 6" id="KW-0812">Transmembrane</keyword>
<keyword evidence="8" id="KW-1185">Reference proteome</keyword>
<dbReference type="GO" id="GO:0015175">
    <property type="term" value="F:neutral L-amino acid transmembrane transporter activity"/>
    <property type="evidence" value="ECO:0007669"/>
    <property type="project" value="TreeGrafter"/>
</dbReference>
<evidence type="ECO:0000256" key="2">
    <source>
        <dbReference type="ARBA" id="ARBA00022448"/>
    </source>
</evidence>
<comment type="caution">
    <text evidence="7">The sequence shown here is derived from an EMBL/GenBank/DDBJ whole genome shotgun (WGS) entry which is preliminary data.</text>
</comment>
<dbReference type="OrthoDB" id="5877963at2759"/>
<dbReference type="PANTHER" id="PTHR11958">
    <property type="entry name" value="SODIUM/DICARBOXYLATE SYMPORTER-RELATED"/>
    <property type="match status" value="1"/>
</dbReference>
<feature type="transmembrane region" description="Helical" evidence="6">
    <location>
        <begin position="126"/>
        <end position="147"/>
    </location>
</feature>
<feature type="transmembrane region" description="Helical" evidence="6">
    <location>
        <begin position="193"/>
        <end position="216"/>
    </location>
</feature>
<evidence type="ECO:0000256" key="4">
    <source>
        <dbReference type="ARBA" id="ARBA00022989"/>
    </source>
</evidence>
<organism evidence="7 8">
    <name type="scientific">Polychaeton citri CBS 116435</name>
    <dbReference type="NCBI Taxonomy" id="1314669"/>
    <lineage>
        <taxon>Eukaryota</taxon>
        <taxon>Fungi</taxon>
        <taxon>Dikarya</taxon>
        <taxon>Ascomycota</taxon>
        <taxon>Pezizomycotina</taxon>
        <taxon>Dothideomycetes</taxon>
        <taxon>Dothideomycetidae</taxon>
        <taxon>Capnodiales</taxon>
        <taxon>Capnodiaceae</taxon>
        <taxon>Polychaeton</taxon>
    </lineage>
</organism>
<dbReference type="InterPro" id="IPR050746">
    <property type="entry name" value="DAACS"/>
</dbReference>
<gene>
    <name evidence="7" type="ORF">K431DRAFT_346024</name>
</gene>
<evidence type="ECO:0000256" key="6">
    <source>
        <dbReference type="RuleBase" id="RU361216"/>
    </source>
</evidence>
<dbReference type="SUPFAM" id="SSF118215">
    <property type="entry name" value="Proton glutamate symport protein"/>
    <property type="match status" value="1"/>
</dbReference>
<evidence type="ECO:0000256" key="5">
    <source>
        <dbReference type="ARBA" id="ARBA00023136"/>
    </source>
</evidence>
<dbReference type="Gene3D" id="1.10.3860.10">
    <property type="entry name" value="Sodium:dicarboxylate symporter"/>
    <property type="match status" value="1"/>
</dbReference>
<feature type="transmembrane region" description="Helical" evidence="6">
    <location>
        <begin position="237"/>
        <end position="257"/>
    </location>
</feature>
<evidence type="ECO:0000313" key="7">
    <source>
        <dbReference type="EMBL" id="KAF2721820.1"/>
    </source>
</evidence>
<dbReference type="AlphaFoldDB" id="A0A9P4Q917"/>
<dbReference type="Pfam" id="PF00375">
    <property type="entry name" value="SDF"/>
    <property type="match status" value="1"/>
</dbReference>
<feature type="transmembrane region" description="Helical" evidence="6">
    <location>
        <begin position="380"/>
        <end position="397"/>
    </location>
</feature>
<dbReference type="EMBL" id="MU003787">
    <property type="protein sequence ID" value="KAF2721820.1"/>
    <property type="molecule type" value="Genomic_DNA"/>
</dbReference>
<keyword evidence="4 6" id="KW-1133">Transmembrane helix</keyword>
<keyword evidence="5 6" id="KW-0472">Membrane</keyword>
<keyword evidence="6" id="KW-0769">Symport</keyword>